<evidence type="ECO:0000313" key="2">
    <source>
        <dbReference type="EMBL" id="KAK9867461.1"/>
    </source>
</evidence>
<gene>
    <name evidence="2" type="ORF">WJX84_000509</name>
</gene>
<dbReference type="AlphaFoldDB" id="A0AAW1TCB0"/>
<proteinExistence type="predicted"/>
<name>A0AAW1TCB0_9CHLO</name>
<dbReference type="Proteomes" id="UP001485043">
    <property type="component" value="Unassembled WGS sequence"/>
</dbReference>
<evidence type="ECO:0000313" key="3">
    <source>
        <dbReference type="Proteomes" id="UP001485043"/>
    </source>
</evidence>
<keyword evidence="3" id="KW-1185">Reference proteome</keyword>
<evidence type="ECO:0000259" key="1">
    <source>
        <dbReference type="Pfam" id="PF08241"/>
    </source>
</evidence>
<dbReference type="Pfam" id="PF08241">
    <property type="entry name" value="Methyltransf_11"/>
    <property type="match status" value="1"/>
</dbReference>
<dbReference type="PANTHER" id="PTHR42912:SF95">
    <property type="entry name" value="METHYLTRANSFERASE TYPE 11 DOMAIN-CONTAINING PROTEIN"/>
    <property type="match status" value="1"/>
</dbReference>
<dbReference type="Gene3D" id="3.40.50.150">
    <property type="entry name" value="Vaccinia Virus protein VP39"/>
    <property type="match status" value="1"/>
</dbReference>
<protein>
    <recommendedName>
        <fullName evidence="1">Methyltransferase type 11 domain-containing protein</fullName>
    </recommendedName>
</protein>
<dbReference type="GO" id="GO:0008757">
    <property type="term" value="F:S-adenosylmethionine-dependent methyltransferase activity"/>
    <property type="evidence" value="ECO:0007669"/>
    <property type="project" value="InterPro"/>
</dbReference>
<dbReference type="SUPFAM" id="SSF53335">
    <property type="entry name" value="S-adenosyl-L-methionine-dependent methyltransferases"/>
    <property type="match status" value="1"/>
</dbReference>
<accession>A0AAW1TCB0</accession>
<dbReference type="EMBL" id="JALJOV010000085">
    <property type="protein sequence ID" value="KAK9867461.1"/>
    <property type="molecule type" value="Genomic_DNA"/>
</dbReference>
<dbReference type="InterPro" id="IPR050508">
    <property type="entry name" value="Methyltransf_Superfamily"/>
</dbReference>
<organism evidence="2 3">
    <name type="scientific">Apatococcus fuscideae</name>
    <dbReference type="NCBI Taxonomy" id="2026836"/>
    <lineage>
        <taxon>Eukaryota</taxon>
        <taxon>Viridiplantae</taxon>
        <taxon>Chlorophyta</taxon>
        <taxon>core chlorophytes</taxon>
        <taxon>Trebouxiophyceae</taxon>
        <taxon>Chlorellales</taxon>
        <taxon>Chlorellaceae</taxon>
        <taxon>Apatococcus</taxon>
    </lineage>
</organism>
<comment type="caution">
    <text evidence="2">The sequence shown here is derived from an EMBL/GenBank/DDBJ whole genome shotgun (WGS) entry which is preliminary data.</text>
</comment>
<dbReference type="CDD" id="cd02440">
    <property type="entry name" value="AdoMet_MTases"/>
    <property type="match status" value="1"/>
</dbReference>
<dbReference type="InterPro" id="IPR029063">
    <property type="entry name" value="SAM-dependent_MTases_sf"/>
</dbReference>
<dbReference type="PANTHER" id="PTHR42912">
    <property type="entry name" value="METHYLTRANSFERASE"/>
    <property type="match status" value="1"/>
</dbReference>
<dbReference type="InterPro" id="IPR013216">
    <property type="entry name" value="Methyltransf_11"/>
</dbReference>
<sequence length="234" mass="26284">MHKVAQQGFGAQPGSQILDIGAGTGKFTRLIAAKCGTVNVQAVEPVQQMREVFQQVVPGVKIQEGHADNLPLPDSAVDCITCAQAFHWFANVDTLREFRRVLKPGGHLFLIWNLEDGRTPWVHALRTLYEQHEQGSPQFRLGLWRQPWASAEARAWFEPLQECSYEWVFGLTKAQAWQRVLSKSYISCLDTAAQAELQQQCEAVLNDVSTGPDGTMQYPHTTLLTWTIRKQPGL</sequence>
<reference evidence="2 3" key="1">
    <citation type="journal article" date="2024" name="Nat. Commun.">
        <title>Phylogenomics reveals the evolutionary origins of lichenization in chlorophyte algae.</title>
        <authorList>
            <person name="Puginier C."/>
            <person name="Libourel C."/>
            <person name="Otte J."/>
            <person name="Skaloud P."/>
            <person name="Haon M."/>
            <person name="Grisel S."/>
            <person name="Petersen M."/>
            <person name="Berrin J.G."/>
            <person name="Delaux P.M."/>
            <person name="Dal Grande F."/>
            <person name="Keller J."/>
        </authorList>
    </citation>
    <scope>NUCLEOTIDE SEQUENCE [LARGE SCALE GENOMIC DNA]</scope>
    <source>
        <strain evidence="2 3">SAG 2523</strain>
    </source>
</reference>
<feature type="domain" description="Methyltransferase type 11" evidence="1">
    <location>
        <begin position="18"/>
        <end position="110"/>
    </location>
</feature>